<dbReference type="GO" id="GO:0004497">
    <property type="term" value="F:monooxygenase activity"/>
    <property type="evidence" value="ECO:0007669"/>
    <property type="project" value="UniProtKB-KW"/>
</dbReference>
<feature type="domain" description="FAD-binding" evidence="8">
    <location>
        <begin position="14"/>
        <end position="206"/>
    </location>
</feature>
<keyword evidence="10" id="KW-1185">Reference proteome</keyword>
<evidence type="ECO:0000256" key="5">
    <source>
        <dbReference type="ARBA" id="ARBA00023033"/>
    </source>
</evidence>
<dbReference type="PRINTS" id="PR00420">
    <property type="entry name" value="RNGMNOXGNASE"/>
</dbReference>
<evidence type="ECO:0000256" key="6">
    <source>
        <dbReference type="SAM" id="MobiDB-lite"/>
    </source>
</evidence>
<accession>A0AA39Y818</accession>
<dbReference type="Pfam" id="PF01494">
    <property type="entry name" value="FAD_binding_3"/>
    <property type="match status" value="2"/>
</dbReference>
<keyword evidence="7" id="KW-0812">Transmembrane</keyword>
<feature type="compositionally biased region" description="Basic and acidic residues" evidence="6">
    <location>
        <begin position="166"/>
        <end position="177"/>
    </location>
</feature>
<dbReference type="Gene3D" id="3.50.50.60">
    <property type="entry name" value="FAD/NAD(P)-binding domain"/>
    <property type="match status" value="1"/>
</dbReference>
<organism evidence="9 10">
    <name type="scientific">Lasiodiplodia hormozganensis</name>
    <dbReference type="NCBI Taxonomy" id="869390"/>
    <lineage>
        <taxon>Eukaryota</taxon>
        <taxon>Fungi</taxon>
        <taxon>Dikarya</taxon>
        <taxon>Ascomycota</taxon>
        <taxon>Pezizomycotina</taxon>
        <taxon>Dothideomycetes</taxon>
        <taxon>Dothideomycetes incertae sedis</taxon>
        <taxon>Botryosphaeriales</taxon>
        <taxon>Botryosphaeriaceae</taxon>
        <taxon>Lasiodiplodia</taxon>
    </lineage>
</organism>
<evidence type="ECO:0000256" key="4">
    <source>
        <dbReference type="ARBA" id="ARBA00023002"/>
    </source>
</evidence>
<keyword evidence="4" id="KW-0560">Oxidoreductase</keyword>
<sequence length="462" mass="49753">MSSPKQDAKRPFRIIIVGGGIAGLSAAIALRGPNRHITILEQSSFLREVGAAISLQPNASKILEQRWGVGAADAATDEPACPRIVDRGFRIYSTAGELVKEIPLAAGRAAYGADRVVYHRRDLHALLLHAATTSTSRPHPPASIRLRARVVACDPEAGTVTLASNGDRDADGGRDGGEDGPESTTTLTADLIIAADGIRSALRPSVLGQDPPPSAVPTGLSAYRFMVPIARLRAAAPAFTARIDPAAPYTSMVMGWDRRLVMGPCRTSPSDPNAGDYAVVALVPDELMAEKDGGASWNSEGELGALREAYRDFPEWVTDMFGLVEGAIGLWQLRDLEPLERWCRGRVVLVGDAAHAMLPTQGQGASQSLEDAEALGAVFEDVEGWVEKEEVERRLEEMVACRYERATLIQAYSRQAARPATNGKDAKVTLTTAEFMDYNCNYNGARDFQQRQRNGTTMMVNG</sequence>
<evidence type="ECO:0000259" key="8">
    <source>
        <dbReference type="Pfam" id="PF01494"/>
    </source>
</evidence>
<keyword evidence="7" id="KW-0472">Membrane</keyword>
<dbReference type="EMBL" id="JAUJDW010000044">
    <property type="protein sequence ID" value="KAK0647744.1"/>
    <property type="molecule type" value="Genomic_DNA"/>
</dbReference>
<evidence type="ECO:0000313" key="9">
    <source>
        <dbReference type="EMBL" id="KAK0647744.1"/>
    </source>
</evidence>
<dbReference type="AlphaFoldDB" id="A0AA39Y818"/>
<feature type="domain" description="FAD-binding" evidence="8">
    <location>
        <begin position="339"/>
        <end position="379"/>
    </location>
</feature>
<proteinExistence type="inferred from homology"/>
<feature type="transmembrane region" description="Helical" evidence="7">
    <location>
        <begin position="12"/>
        <end position="30"/>
    </location>
</feature>
<gene>
    <name evidence="9" type="primary">nahG_2</name>
    <name evidence="9" type="ORF">DIS24_g7416</name>
</gene>
<keyword evidence="3" id="KW-0274">FAD</keyword>
<dbReference type="PANTHER" id="PTHR13789">
    <property type="entry name" value="MONOOXYGENASE"/>
    <property type="match status" value="1"/>
</dbReference>
<dbReference type="GO" id="GO:0071949">
    <property type="term" value="F:FAD binding"/>
    <property type="evidence" value="ECO:0007669"/>
    <property type="project" value="InterPro"/>
</dbReference>
<keyword evidence="5" id="KW-0503">Monooxygenase</keyword>
<keyword evidence="7" id="KW-1133">Transmembrane helix</keyword>
<dbReference type="InterPro" id="IPR036188">
    <property type="entry name" value="FAD/NAD-bd_sf"/>
</dbReference>
<evidence type="ECO:0000313" key="10">
    <source>
        <dbReference type="Proteomes" id="UP001175001"/>
    </source>
</evidence>
<dbReference type="SUPFAM" id="SSF51905">
    <property type="entry name" value="FAD/NAD(P)-binding domain"/>
    <property type="match status" value="1"/>
</dbReference>
<comment type="similarity">
    <text evidence="1">Belongs to the paxM FAD-dependent monooxygenase family.</text>
</comment>
<feature type="region of interest" description="Disordered" evidence="6">
    <location>
        <begin position="160"/>
        <end position="184"/>
    </location>
</feature>
<dbReference type="Proteomes" id="UP001175001">
    <property type="component" value="Unassembled WGS sequence"/>
</dbReference>
<dbReference type="PANTHER" id="PTHR13789:SF314">
    <property type="entry name" value="FAD-BINDING DOMAIN-CONTAINING PROTEIN"/>
    <property type="match status" value="1"/>
</dbReference>
<dbReference type="InterPro" id="IPR002938">
    <property type="entry name" value="FAD-bd"/>
</dbReference>
<keyword evidence="2" id="KW-0285">Flavoprotein</keyword>
<comment type="caution">
    <text evidence="9">The sequence shown here is derived from an EMBL/GenBank/DDBJ whole genome shotgun (WGS) entry which is preliminary data.</text>
</comment>
<evidence type="ECO:0000256" key="1">
    <source>
        <dbReference type="ARBA" id="ARBA00007992"/>
    </source>
</evidence>
<evidence type="ECO:0000256" key="7">
    <source>
        <dbReference type="SAM" id="Phobius"/>
    </source>
</evidence>
<evidence type="ECO:0000256" key="3">
    <source>
        <dbReference type="ARBA" id="ARBA00022827"/>
    </source>
</evidence>
<name>A0AA39Y818_9PEZI</name>
<reference evidence="9" key="1">
    <citation type="submission" date="2023-06" db="EMBL/GenBank/DDBJ databases">
        <title>Multi-omics analyses reveal the molecular pathogenesis toolkit of Lasiodiplodia hormozganensis, a cross-kingdom pathogen.</title>
        <authorList>
            <person name="Felix C."/>
            <person name="Meneses R."/>
            <person name="Goncalves M.F.M."/>
            <person name="Tilleman L."/>
            <person name="Duarte A.S."/>
            <person name="Jorrin-Novo J.V."/>
            <person name="Van De Peer Y."/>
            <person name="Deforce D."/>
            <person name="Van Nieuwerburgh F."/>
            <person name="Esteves A.C."/>
            <person name="Alves A."/>
        </authorList>
    </citation>
    <scope>NUCLEOTIDE SEQUENCE</scope>
    <source>
        <strain evidence="9">CBS 339.90</strain>
    </source>
</reference>
<dbReference type="InterPro" id="IPR050493">
    <property type="entry name" value="FAD-dep_Monooxygenase_BioMet"/>
</dbReference>
<evidence type="ECO:0000256" key="2">
    <source>
        <dbReference type="ARBA" id="ARBA00022630"/>
    </source>
</evidence>
<protein>
    <submittedName>
        <fullName evidence="9">Salicylate hydroxylase</fullName>
    </submittedName>
</protein>
<dbReference type="SUPFAM" id="SSF54373">
    <property type="entry name" value="FAD-linked reductases, C-terminal domain"/>
    <property type="match status" value="1"/>
</dbReference>